<dbReference type="CDD" id="cd22954">
    <property type="entry name" value="PLL_lectin"/>
    <property type="match status" value="1"/>
</dbReference>
<proteinExistence type="predicted"/>
<dbReference type="Gene3D" id="3.40.390.10">
    <property type="entry name" value="Collagenase (Catalytic Domain)"/>
    <property type="match status" value="1"/>
</dbReference>
<accession>G8NPR8</accession>
<dbReference type="AlphaFoldDB" id="G8NPR8"/>
<protein>
    <submittedName>
        <fullName evidence="1">Peptidase M64, IgA</fullName>
    </submittedName>
</protein>
<sequence>MSTWNYDWFPLPGQAVFDLNQQHVTAVSRAPGNLDLFVVGNDGHVWSTYWNDSSGWNSDWFPLPGQAVFDLEHQHVAAVSRAPGNLDLFIVGNDSHVWSTYWNDSAGWSADWFPLPGQAVFDLTTQQVAVVSRGAGDLDLFIVGNDSHVWSTYWHDSTGWSADWFPLPGQAVFDLEHQHVAAVSRAPGNLDLFIVGNDSHVWSTFWNDSAGWSADWFPLPGQAVFDLTTQQVAVVSRGAGDLDLFIVGNDSHVWSTYWHDSTGWSADWFPLPGQAVFDLATQHVAVVSRAAGNLDLFIVGNDSHVWSTFWNDSAGWSADWFPLPGQAVFDLATQQVAAVSRAAGNLDLFIIGNDSHIWSTYWPGPDVSMTRLIDNGPFGSKVTMVVVGDGFAVADQDNYNSSVDALLTNGIFTQDFYAANKSAFNLVRLNVNSNQSGVSTKTYDDSTGKVVSTTTSDTYFGAIYNGDWNHFWVEDGPNTAKLLTDLLNQWVPDYRLIFLLLNNPGFGGSGGGGRLTLPLGVTWSTVAHECGHALGALADEYHLENEAYTGSEPSQPNVTINTDRTKLKWASYVATTTPVPTGNDDYTPPKPKGWDDNQDVGLFQGGSADYSTGIYRPVINCRMNSNTPPFCPVCNAAMSAQTKPYLLARPAGGPNVSPNAPGDGYMRMDVSLQNGKLSILEAHEVQGPLVQPDTLTNGLVSEVSVDDQRVAVGAHPDASVSHSFQEPGHGPGGHHISVRQNVEFVVRVPIGALRGVDPAKVTLSVFELQEHPSTPLSPLVRLAEQPKLKLASQSSVTLDQVELPATLRSLLQKK</sequence>
<dbReference type="RefSeq" id="WP_014266034.1">
    <property type="nucleotide sequence ID" value="NC_016631.1"/>
</dbReference>
<dbReference type="KEGG" id="gma:AciX8_2853"/>
<dbReference type="Pfam" id="PF09471">
    <property type="entry name" value="Peptidase_M64"/>
    <property type="match status" value="1"/>
</dbReference>
<evidence type="ECO:0000313" key="2">
    <source>
        <dbReference type="Proteomes" id="UP000007113"/>
    </source>
</evidence>
<evidence type="ECO:0000313" key="1">
    <source>
        <dbReference type="EMBL" id="AEU37157.1"/>
    </source>
</evidence>
<organism evidence="1 2">
    <name type="scientific">Granulicella mallensis (strain ATCC BAA-1857 / DSM 23137 / MP5ACTX8)</name>
    <dbReference type="NCBI Taxonomy" id="682795"/>
    <lineage>
        <taxon>Bacteria</taxon>
        <taxon>Pseudomonadati</taxon>
        <taxon>Acidobacteriota</taxon>
        <taxon>Terriglobia</taxon>
        <taxon>Terriglobales</taxon>
        <taxon>Acidobacteriaceae</taxon>
        <taxon>Granulicella</taxon>
    </lineage>
</organism>
<dbReference type="InterPro" id="IPR019026">
    <property type="entry name" value="Peptidase_M64_IgA"/>
</dbReference>
<dbReference type="Gene3D" id="2.120.10.70">
    <property type="entry name" value="Fucose-specific lectin"/>
    <property type="match status" value="2"/>
</dbReference>
<reference evidence="1 2" key="1">
    <citation type="submission" date="2011-11" db="EMBL/GenBank/DDBJ databases">
        <title>Complete sequence of Granulicella mallensis MP5ACTX8.</title>
        <authorList>
            <consortium name="US DOE Joint Genome Institute"/>
            <person name="Lucas S."/>
            <person name="Copeland A."/>
            <person name="Lapidus A."/>
            <person name="Cheng J.-F."/>
            <person name="Goodwin L."/>
            <person name="Pitluck S."/>
            <person name="Peters L."/>
            <person name="Lu M."/>
            <person name="Detter J.C."/>
            <person name="Han C."/>
            <person name="Tapia R."/>
            <person name="Land M."/>
            <person name="Hauser L."/>
            <person name="Kyrpides N."/>
            <person name="Ivanova N."/>
            <person name="Mikhailova N."/>
            <person name="Pagani I."/>
            <person name="Rawat S."/>
            <person name="Mannisto M."/>
            <person name="Haggblom M."/>
            <person name="Woyke T."/>
        </authorList>
    </citation>
    <scope>NUCLEOTIDE SEQUENCE [LARGE SCALE GENOMIC DNA]</scope>
    <source>
        <strain evidence="2">ATCC BAA-1857 / DSM 23137 / MP5ACTX8</strain>
    </source>
</reference>
<dbReference type="InterPro" id="IPR024079">
    <property type="entry name" value="MetalloPept_cat_dom_sf"/>
</dbReference>
<dbReference type="OrthoDB" id="6225685at2"/>
<keyword evidence="2" id="KW-1185">Reference proteome</keyword>
<dbReference type="STRING" id="682795.AciX8_2853"/>
<dbReference type="Proteomes" id="UP000007113">
    <property type="component" value="Chromosome"/>
</dbReference>
<name>G8NPR8_GRAMM</name>
<dbReference type="EMBL" id="CP003130">
    <property type="protein sequence ID" value="AEU37157.1"/>
    <property type="molecule type" value="Genomic_DNA"/>
</dbReference>
<dbReference type="SUPFAM" id="SSF89372">
    <property type="entry name" value="Fucose-specific lectin"/>
    <property type="match status" value="3"/>
</dbReference>
<dbReference type="HOGENOM" id="CLU_346738_0_0_0"/>
<dbReference type="eggNOG" id="COG1520">
    <property type="taxonomic scope" value="Bacteria"/>
</dbReference>
<gene>
    <name evidence="1" type="ordered locus">AciX8_2853</name>
</gene>
<dbReference type="GO" id="GO:0008237">
    <property type="term" value="F:metallopeptidase activity"/>
    <property type="evidence" value="ECO:0007669"/>
    <property type="project" value="InterPro"/>
</dbReference>